<accession>A0A1F8HWN6</accession>
<proteinExistence type="predicted"/>
<dbReference type="SUPFAM" id="SSF74853">
    <property type="entry name" value="Lamin A/C globular tail domain"/>
    <property type="match status" value="1"/>
</dbReference>
<evidence type="ECO:0000259" key="2">
    <source>
        <dbReference type="PROSITE" id="PS51841"/>
    </source>
</evidence>
<sequence length="158" mass="17191">MGTEISSSDEWIELYNFTEWPVDLNGWTLKSLTGANPDPTITLSGIIQPLGYFLLERTNDSTISDISADQIYTGALSDSGETLELRDSAGNLQDKTSNTGGWYAGNKTGRFSMERADSKQSGDNAANWQTNDGITRNGRDVENGLINGTPKTPNSKTF</sequence>
<feature type="compositionally biased region" description="Polar residues" evidence="1">
    <location>
        <begin position="121"/>
        <end position="134"/>
    </location>
</feature>
<dbReference type="EMBL" id="MGLG01000018">
    <property type="protein sequence ID" value="OGN41326.1"/>
    <property type="molecule type" value="Genomic_DNA"/>
</dbReference>
<evidence type="ECO:0000313" key="3">
    <source>
        <dbReference type="EMBL" id="OGN41326.1"/>
    </source>
</evidence>
<dbReference type="InterPro" id="IPR001322">
    <property type="entry name" value="Lamin_tail_dom"/>
</dbReference>
<dbReference type="Proteomes" id="UP000178043">
    <property type="component" value="Unassembled WGS sequence"/>
</dbReference>
<dbReference type="Pfam" id="PF00932">
    <property type="entry name" value="LTD"/>
    <property type="match status" value="1"/>
</dbReference>
<feature type="domain" description="LTD" evidence="2">
    <location>
        <begin position="1"/>
        <end position="99"/>
    </location>
</feature>
<dbReference type="PROSITE" id="PS51841">
    <property type="entry name" value="LTD"/>
    <property type="match status" value="1"/>
</dbReference>
<dbReference type="InterPro" id="IPR036415">
    <property type="entry name" value="Lamin_tail_dom_sf"/>
</dbReference>
<feature type="region of interest" description="Disordered" evidence="1">
    <location>
        <begin position="114"/>
        <end position="158"/>
    </location>
</feature>
<reference evidence="3 4" key="1">
    <citation type="journal article" date="2016" name="Nat. Commun.">
        <title>Thousands of microbial genomes shed light on interconnected biogeochemical processes in an aquifer system.</title>
        <authorList>
            <person name="Anantharaman K."/>
            <person name="Brown C.T."/>
            <person name="Hug L.A."/>
            <person name="Sharon I."/>
            <person name="Castelle C.J."/>
            <person name="Probst A.J."/>
            <person name="Thomas B.C."/>
            <person name="Singh A."/>
            <person name="Wilkins M.J."/>
            <person name="Karaoz U."/>
            <person name="Brodie E.L."/>
            <person name="Williams K.H."/>
            <person name="Hubbard S.S."/>
            <person name="Banfield J.F."/>
        </authorList>
    </citation>
    <scope>NUCLEOTIDE SEQUENCE [LARGE SCALE GENOMIC DNA]</scope>
</reference>
<evidence type="ECO:0000256" key="1">
    <source>
        <dbReference type="SAM" id="MobiDB-lite"/>
    </source>
</evidence>
<name>A0A1F8HWN6_9BACT</name>
<dbReference type="AlphaFoldDB" id="A0A1F8HWN6"/>
<feature type="compositionally biased region" description="Polar residues" evidence="1">
    <location>
        <begin position="149"/>
        <end position="158"/>
    </location>
</feature>
<organism evidence="3 4">
    <name type="scientific">Candidatus Yanofskybacteria bacterium RIFOXYD1_FULL_42_10</name>
    <dbReference type="NCBI Taxonomy" id="1802718"/>
    <lineage>
        <taxon>Bacteria</taxon>
        <taxon>Candidatus Yanofskyibacteriota</taxon>
    </lineage>
</organism>
<evidence type="ECO:0000313" key="4">
    <source>
        <dbReference type="Proteomes" id="UP000178043"/>
    </source>
</evidence>
<protein>
    <recommendedName>
        <fullName evidence="2">LTD domain-containing protein</fullName>
    </recommendedName>
</protein>
<comment type="caution">
    <text evidence="3">The sequence shown here is derived from an EMBL/GenBank/DDBJ whole genome shotgun (WGS) entry which is preliminary data.</text>
</comment>
<dbReference type="Gene3D" id="2.60.40.1260">
    <property type="entry name" value="Lamin Tail domain"/>
    <property type="match status" value="1"/>
</dbReference>
<gene>
    <name evidence="3" type="ORF">A2606_02065</name>
</gene>